<reference evidence="15 16" key="1">
    <citation type="submission" date="2019-04" db="EMBL/GenBank/DDBJ databases">
        <authorList>
            <person name="Van Vliet M D."/>
        </authorList>
    </citation>
    <scope>NUCLEOTIDE SEQUENCE [LARGE SCALE GENOMIC DNA]</scope>
    <source>
        <strain evidence="15 16">F21</strain>
    </source>
</reference>
<sequence>MPDIQIMPSILAADFGRLAEGCARAEAAGADQIHVDVMDGVFVPNISFGPDVVKMSVAAVQIPQNVHLMVTQPQNHIKAFAEAGSDTIQIHIESKCDVRETLAAIRALGKRPAITLNPETPVESIFECLENRWVDEVLVMSVHPGFGGQKYLSYVEGKVAVIRRMADWVDIAIDGGIDNTTVERAAACGVNLFVAGSYLFKQDDMKPAVSDLRKTAQDNYCKAV</sequence>
<dbReference type="PANTHER" id="PTHR11749">
    <property type="entry name" value="RIBULOSE-5-PHOSPHATE-3-EPIMERASE"/>
    <property type="match status" value="1"/>
</dbReference>
<evidence type="ECO:0000256" key="9">
    <source>
        <dbReference type="ARBA" id="ARBA00023235"/>
    </source>
</evidence>
<keyword evidence="13" id="KW-0170">Cobalt</keyword>
<dbReference type="SUPFAM" id="SSF51366">
    <property type="entry name" value="Ribulose-phoshate binding barrel"/>
    <property type="match status" value="1"/>
</dbReference>
<dbReference type="HAMAP" id="MF_02227">
    <property type="entry name" value="RPE"/>
    <property type="match status" value="1"/>
</dbReference>
<evidence type="ECO:0000256" key="7">
    <source>
        <dbReference type="ARBA" id="ARBA00013188"/>
    </source>
</evidence>
<dbReference type="GO" id="GO:0004750">
    <property type="term" value="F:D-ribulose-phosphate 3-epimerase activity"/>
    <property type="evidence" value="ECO:0007669"/>
    <property type="project" value="UniProtKB-UniRule"/>
</dbReference>
<keyword evidence="13" id="KW-0862">Zinc</keyword>
<dbReference type="EMBL" id="CAAHFH010000001">
    <property type="protein sequence ID" value="VGO20053.1"/>
    <property type="molecule type" value="Genomic_DNA"/>
</dbReference>
<keyword evidence="16" id="KW-1185">Reference proteome</keyword>
<evidence type="ECO:0000256" key="13">
    <source>
        <dbReference type="PIRSR" id="PIRSR001461-2"/>
    </source>
</evidence>
<dbReference type="InterPro" id="IPR013785">
    <property type="entry name" value="Aldolase_TIM"/>
</dbReference>
<feature type="binding site" evidence="10 14">
    <location>
        <position position="9"/>
    </location>
    <ligand>
        <name>substrate</name>
    </ligand>
</feature>
<feature type="binding site" evidence="10 14">
    <location>
        <begin position="196"/>
        <end position="197"/>
    </location>
    <ligand>
        <name>substrate</name>
    </ligand>
</feature>
<feature type="binding site" evidence="10 13">
    <location>
        <position position="67"/>
    </location>
    <ligand>
        <name>a divalent metal cation</name>
        <dbReference type="ChEBI" id="CHEBI:60240"/>
    </ligand>
</feature>
<comment type="cofactor">
    <cofactor evidence="2">
        <name>Mn(2+)</name>
        <dbReference type="ChEBI" id="CHEBI:29035"/>
    </cofactor>
</comment>
<evidence type="ECO:0000256" key="4">
    <source>
        <dbReference type="ARBA" id="ARBA00001947"/>
    </source>
</evidence>
<keyword evidence="9 10" id="KW-0413">Isomerase</keyword>
<feature type="binding site" evidence="10 13">
    <location>
        <position position="36"/>
    </location>
    <ligand>
        <name>a divalent metal cation</name>
        <dbReference type="ChEBI" id="CHEBI:60240"/>
    </ligand>
</feature>
<dbReference type="Pfam" id="PF00834">
    <property type="entry name" value="Ribul_P_3_epim"/>
    <property type="match status" value="1"/>
</dbReference>
<evidence type="ECO:0000256" key="2">
    <source>
        <dbReference type="ARBA" id="ARBA00001936"/>
    </source>
</evidence>
<keyword evidence="13" id="KW-0464">Manganese</keyword>
<comment type="cofactor">
    <cofactor evidence="5">
        <name>Fe(2+)</name>
        <dbReference type="ChEBI" id="CHEBI:29033"/>
    </cofactor>
</comment>
<keyword evidence="8 10" id="KW-0479">Metal-binding</keyword>
<feature type="binding site" evidence="10 14">
    <location>
        <position position="67"/>
    </location>
    <ligand>
        <name>substrate</name>
    </ligand>
</feature>
<evidence type="ECO:0000256" key="8">
    <source>
        <dbReference type="ARBA" id="ARBA00022723"/>
    </source>
</evidence>
<comment type="cofactor">
    <cofactor evidence="3">
        <name>Co(2+)</name>
        <dbReference type="ChEBI" id="CHEBI:48828"/>
    </cofactor>
</comment>
<dbReference type="FunFam" id="3.20.20.70:FF:000004">
    <property type="entry name" value="Ribulose-phosphate 3-epimerase"/>
    <property type="match status" value="1"/>
</dbReference>
<dbReference type="Gene3D" id="3.20.20.70">
    <property type="entry name" value="Aldolase class I"/>
    <property type="match status" value="1"/>
</dbReference>
<evidence type="ECO:0000313" key="15">
    <source>
        <dbReference type="EMBL" id="VGO20053.1"/>
    </source>
</evidence>
<dbReference type="Proteomes" id="UP000346198">
    <property type="component" value="Unassembled WGS sequence"/>
</dbReference>
<feature type="binding site" evidence="10 13">
    <location>
        <position position="174"/>
    </location>
    <ligand>
        <name>a divalent metal cation</name>
        <dbReference type="ChEBI" id="CHEBI:60240"/>
    </ligand>
</feature>
<comment type="cofactor">
    <cofactor evidence="10 13">
        <name>a divalent metal cation</name>
        <dbReference type="ChEBI" id="CHEBI:60240"/>
    </cofactor>
    <text evidence="10 13">Binds 1 divalent metal cation per subunit.</text>
</comment>
<dbReference type="PROSITE" id="PS01085">
    <property type="entry name" value="RIBUL_P_3_EPIMER_1"/>
    <property type="match status" value="1"/>
</dbReference>
<comment type="similarity">
    <text evidence="6 10 11">Belongs to the ribulose-phosphate 3-epimerase family.</text>
</comment>
<name>A0A6C2UJJ6_9BACT</name>
<dbReference type="EC" id="5.1.3.1" evidence="7 10"/>
<evidence type="ECO:0000256" key="1">
    <source>
        <dbReference type="ARBA" id="ARBA00001782"/>
    </source>
</evidence>
<dbReference type="CDD" id="cd00429">
    <property type="entry name" value="RPE"/>
    <property type="match status" value="1"/>
</dbReference>
<dbReference type="GO" id="GO:0019323">
    <property type="term" value="P:pentose catabolic process"/>
    <property type="evidence" value="ECO:0007669"/>
    <property type="project" value="UniProtKB-UniRule"/>
</dbReference>
<evidence type="ECO:0000256" key="3">
    <source>
        <dbReference type="ARBA" id="ARBA00001941"/>
    </source>
</evidence>
<comment type="function">
    <text evidence="10">Catalyzes the reversible epimerization of D-ribulose 5-phosphate to D-xylulose 5-phosphate.</text>
</comment>
<dbReference type="GO" id="GO:0005737">
    <property type="term" value="C:cytoplasm"/>
    <property type="evidence" value="ECO:0007669"/>
    <property type="project" value="UniProtKB-ARBA"/>
</dbReference>
<comment type="cofactor">
    <cofactor evidence="4">
        <name>Zn(2+)</name>
        <dbReference type="ChEBI" id="CHEBI:29105"/>
    </cofactor>
</comment>
<gene>
    <name evidence="10 15" type="primary">rpe</name>
    <name evidence="15" type="ORF">SCARR_02113</name>
</gene>
<evidence type="ECO:0000256" key="12">
    <source>
        <dbReference type="PIRSR" id="PIRSR001461-1"/>
    </source>
</evidence>
<dbReference type="AlphaFoldDB" id="A0A6C2UJJ6"/>
<dbReference type="GO" id="GO:0046872">
    <property type="term" value="F:metal ion binding"/>
    <property type="evidence" value="ECO:0007669"/>
    <property type="project" value="UniProtKB-UniRule"/>
</dbReference>
<feature type="binding site" evidence="10 14">
    <location>
        <begin position="145"/>
        <end position="148"/>
    </location>
    <ligand>
        <name>substrate</name>
    </ligand>
</feature>
<accession>A0A6C2UJJ6</accession>
<feature type="binding site" evidence="10">
    <location>
        <begin position="174"/>
        <end position="176"/>
    </location>
    <ligand>
        <name>substrate</name>
    </ligand>
</feature>
<feature type="active site" description="Proton acceptor" evidence="10 12">
    <location>
        <position position="36"/>
    </location>
</feature>
<dbReference type="NCBIfam" id="TIGR01163">
    <property type="entry name" value="rpe"/>
    <property type="match status" value="1"/>
</dbReference>
<dbReference type="InterPro" id="IPR011060">
    <property type="entry name" value="RibuloseP-bd_barrel"/>
</dbReference>
<evidence type="ECO:0000313" key="16">
    <source>
        <dbReference type="Proteomes" id="UP000346198"/>
    </source>
</evidence>
<dbReference type="GO" id="GO:0006098">
    <property type="term" value="P:pentose-phosphate shunt"/>
    <property type="evidence" value="ECO:0007669"/>
    <property type="project" value="UniProtKB-UniRule"/>
</dbReference>
<evidence type="ECO:0000256" key="11">
    <source>
        <dbReference type="PIRNR" id="PIRNR001461"/>
    </source>
</evidence>
<dbReference type="InterPro" id="IPR026019">
    <property type="entry name" value="Ribul_P_3_epim"/>
</dbReference>
<proteinExistence type="inferred from homology"/>
<evidence type="ECO:0000256" key="6">
    <source>
        <dbReference type="ARBA" id="ARBA00009541"/>
    </source>
</evidence>
<dbReference type="InterPro" id="IPR000056">
    <property type="entry name" value="Ribul_P_3_epim-like"/>
</dbReference>
<comment type="catalytic activity">
    <reaction evidence="1 10 11">
        <text>D-ribulose 5-phosphate = D-xylulose 5-phosphate</text>
        <dbReference type="Rhea" id="RHEA:13677"/>
        <dbReference type="ChEBI" id="CHEBI:57737"/>
        <dbReference type="ChEBI" id="CHEBI:58121"/>
        <dbReference type="EC" id="5.1.3.1"/>
    </reaction>
</comment>
<feature type="active site" description="Proton donor" evidence="10 12">
    <location>
        <position position="174"/>
    </location>
</feature>
<dbReference type="NCBIfam" id="NF004076">
    <property type="entry name" value="PRK05581.1-4"/>
    <property type="match status" value="1"/>
</dbReference>
<evidence type="ECO:0000256" key="10">
    <source>
        <dbReference type="HAMAP-Rule" id="MF_02227"/>
    </source>
</evidence>
<evidence type="ECO:0000256" key="5">
    <source>
        <dbReference type="ARBA" id="ARBA00001954"/>
    </source>
</evidence>
<organism evidence="15 16">
    <name type="scientific">Pontiella sulfatireligans</name>
    <dbReference type="NCBI Taxonomy" id="2750658"/>
    <lineage>
        <taxon>Bacteria</taxon>
        <taxon>Pseudomonadati</taxon>
        <taxon>Kiritimatiellota</taxon>
        <taxon>Kiritimatiellia</taxon>
        <taxon>Kiritimatiellales</taxon>
        <taxon>Pontiellaceae</taxon>
        <taxon>Pontiella</taxon>
    </lineage>
</organism>
<keyword evidence="10 11" id="KW-0119">Carbohydrate metabolism</keyword>
<comment type="pathway">
    <text evidence="10">Carbohydrate degradation.</text>
</comment>
<feature type="binding site" evidence="14">
    <location>
        <position position="176"/>
    </location>
    <ligand>
        <name>substrate</name>
    </ligand>
</feature>
<protein>
    <recommendedName>
        <fullName evidence="7 10">Ribulose-phosphate 3-epimerase</fullName>
        <ecNumber evidence="7 10">5.1.3.1</ecNumber>
    </recommendedName>
</protein>
<evidence type="ECO:0000256" key="14">
    <source>
        <dbReference type="PIRSR" id="PIRSR001461-3"/>
    </source>
</evidence>
<dbReference type="PIRSF" id="PIRSF001461">
    <property type="entry name" value="RPE"/>
    <property type="match status" value="1"/>
</dbReference>
<feature type="binding site" evidence="10 13">
    <location>
        <position position="34"/>
    </location>
    <ligand>
        <name>a divalent metal cation</name>
        <dbReference type="ChEBI" id="CHEBI:60240"/>
    </ligand>
</feature>